<evidence type="ECO:0000259" key="4">
    <source>
        <dbReference type="Pfam" id="PF00733"/>
    </source>
</evidence>
<evidence type="ECO:0000313" key="5">
    <source>
        <dbReference type="EMBL" id="CAM74061.1"/>
    </source>
</evidence>
<dbReference type="InterPro" id="IPR051786">
    <property type="entry name" value="ASN_synthetase/amidase"/>
</dbReference>
<organism evidence="5">
    <name type="scientific">Magnetospirillum gryphiswaldense</name>
    <dbReference type="NCBI Taxonomy" id="55518"/>
    <lineage>
        <taxon>Bacteria</taxon>
        <taxon>Pseudomonadati</taxon>
        <taxon>Pseudomonadota</taxon>
        <taxon>Alphaproteobacteria</taxon>
        <taxon>Rhodospirillales</taxon>
        <taxon>Rhodospirillaceae</taxon>
        <taxon>Magnetospirillum</taxon>
    </lineage>
</organism>
<dbReference type="PANTHER" id="PTHR43284">
    <property type="entry name" value="ASPARAGINE SYNTHETASE (GLUTAMINE-HYDROLYZING)"/>
    <property type="match status" value="1"/>
</dbReference>
<proteinExistence type="predicted"/>
<protein>
    <recommendedName>
        <fullName evidence="2">asparagine synthase (glutamine-hydrolyzing)</fullName>
        <ecNumber evidence="2">6.3.5.4</ecNumber>
    </recommendedName>
</protein>
<dbReference type="GO" id="GO:0005829">
    <property type="term" value="C:cytosol"/>
    <property type="evidence" value="ECO:0007669"/>
    <property type="project" value="TreeGrafter"/>
</dbReference>
<feature type="domain" description="Asparagine synthetase" evidence="4">
    <location>
        <begin position="9"/>
        <end position="130"/>
    </location>
</feature>
<dbReference type="InterPro" id="IPR014729">
    <property type="entry name" value="Rossmann-like_a/b/a_fold"/>
</dbReference>
<accession>A4TTV4</accession>
<dbReference type="GO" id="GO:0006529">
    <property type="term" value="P:asparagine biosynthetic process"/>
    <property type="evidence" value="ECO:0007669"/>
    <property type="project" value="InterPro"/>
</dbReference>
<evidence type="ECO:0000256" key="1">
    <source>
        <dbReference type="ARBA" id="ARBA00005187"/>
    </source>
</evidence>
<dbReference type="InterPro" id="IPR001962">
    <property type="entry name" value="Asn_synthase"/>
</dbReference>
<dbReference type="EC" id="6.3.5.4" evidence="2"/>
<comment type="catalytic activity">
    <reaction evidence="3">
        <text>L-aspartate + L-glutamine + ATP + H2O = L-asparagine + L-glutamate + AMP + diphosphate + H(+)</text>
        <dbReference type="Rhea" id="RHEA:12228"/>
        <dbReference type="ChEBI" id="CHEBI:15377"/>
        <dbReference type="ChEBI" id="CHEBI:15378"/>
        <dbReference type="ChEBI" id="CHEBI:29985"/>
        <dbReference type="ChEBI" id="CHEBI:29991"/>
        <dbReference type="ChEBI" id="CHEBI:30616"/>
        <dbReference type="ChEBI" id="CHEBI:33019"/>
        <dbReference type="ChEBI" id="CHEBI:58048"/>
        <dbReference type="ChEBI" id="CHEBI:58359"/>
        <dbReference type="ChEBI" id="CHEBI:456215"/>
        <dbReference type="EC" id="6.3.5.4"/>
    </reaction>
</comment>
<evidence type="ECO:0000256" key="3">
    <source>
        <dbReference type="ARBA" id="ARBA00048741"/>
    </source>
</evidence>
<dbReference type="GO" id="GO:0004066">
    <property type="term" value="F:asparagine synthase (glutamine-hydrolyzing) activity"/>
    <property type="evidence" value="ECO:0007669"/>
    <property type="project" value="UniProtKB-EC"/>
</dbReference>
<evidence type="ECO:0000256" key="2">
    <source>
        <dbReference type="ARBA" id="ARBA00012737"/>
    </source>
</evidence>
<name>A4TTV4_9PROT</name>
<sequence length="135" mass="15746">MRENRPRPMAASLEARLPFLDHAIAEFAWSLPTGLKLNADHGKTVLRDVLYRYVPRALVDRPKMGFEVPVGRWLGGRLRDWADDLLSEDRLRRQGLFDARRLSRCWSDHRSGRKNWQTELWHALMAQAWLASKGL</sequence>
<dbReference type="SUPFAM" id="SSF52402">
    <property type="entry name" value="Adenine nucleotide alpha hydrolases-like"/>
    <property type="match status" value="1"/>
</dbReference>
<dbReference type="Pfam" id="PF00733">
    <property type="entry name" value="Asn_synthase"/>
    <property type="match status" value="1"/>
</dbReference>
<reference evidence="5" key="1">
    <citation type="journal article" date="2007" name="J. Bacteriol.">
        <title>Comparative genome analysis of four magnetotactic bacteria reveals a complex set of group-specific genes implicated in magnetosome biomineralization and function.</title>
        <authorList>
            <person name="Richter M."/>
            <person name="Kube M."/>
            <person name="Bazylinski D.A."/>
            <person name="Lombardot T."/>
            <person name="Gloeckner F.O."/>
            <person name="Reinhardt R."/>
            <person name="Schueler D."/>
        </authorList>
    </citation>
    <scope>NUCLEOTIDE SEQUENCE</scope>
    <source>
        <strain evidence="5">MSR-1</strain>
    </source>
</reference>
<dbReference type="Gene3D" id="3.40.50.620">
    <property type="entry name" value="HUPs"/>
    <property type="match status" value="1"/>
</dbReference>
<dbReference type="AlphaFoldDB" id="A4TTV4"/>
<dbReference type="PANTHER" id="PTHR43284:SF1">
    <property type="entry name" value="ASPARAGINE SYNTHETASE"/>
    <property type="match status" value="1"/>
</dbReference>
<dbReference type="EMBL" id="CU459003">
    <property type="protein sequence ID" value="CAM74061.1"/>
    <property type="molecule type" value="Genomic_DNA"/>
</dbReference>
<comment type="pathway">
    <text evidence="1">Amino-acid biosynthesis; L-asparagine biosynthesis; L-asparagine from L-aspartate (L-Gln route): step 1/1.</text>
</comment>
<gene>
    <name evidence="5" type="ORF">MGR_3027</name>
</gene>